<evidence type="ECO:0000256" key="9">
    <source>
        <dbReference type="PROSITE-ProRule" id="PRU10141"/>
    </source>
</evidence>
<evidence type="ECO:0000256" key="8">
    <source>
        <dbReference type="ARBA" id="ARBA00048679"/>
    </source>
</evidence>
<evidence type="ECO:0000256" key="3">
    <source>
        <dbReference type="ARBA" id="ARBA00022679"/>
    </source>
</evidence>
<dbReference type="PROSITE" id="PS50011">
    <property type="entry name" value="PROTEIN_KINASE_DOM"/>
    <property type="match status" value="1"/>
</dbReference>
<dbReference type="GO" id="GO:0030003">
    <property type="term" value="P:intracellular monoatomic cation homeostasis"/>
    <property type="evidence" value="ECO:0007669"/>
    <property type="project" value="TreeGrafter"/>
</dbReference>
<dbReference type="InterPro" id="IPR000719">
    <property type="entry name" value="Prot_kinase_dom"/>
</dbReference>
<dbReference type="AlphaFoldDB" id="A0A8H5A328"/>
<sequence length="255" mass="28528">MVQLMSKTQGWCDSSAALAERYGNCRELVGRGKFGIVFVSRRKKDNGAGEDLYAVKKFRRQPKETERAYTKRSVTEFCIASALSPPNVIGTLDLHKDAKGDYCEVMEFCSGGGLHSLVHSGGKLKWQEADYFFKQMMRGVEYIHEMGVAHLDLNTKNLLLPGDGLLKISDFGHSECVRLAWERDINMVSGIRCSGPYIAPEEYTDEKFDGNAVDIWAFGIIYGHGYRLSFLERCEEKLGCILCTIPQGTPAAGRF</sequence>
<dbReference type="SUPFAM" id="SSF56112">
    <property type="entry name" value="Protein kinase-like (PK-like)"/>
    <property type="match status" value="1"/>
</dbReference>
<evidence type="ECO:0000256" key="5">
    <source>
        <dbReference type="ARBA" id="ARBA00022777"/>
    </source>
</evidence>
<evidence type="ECO:0000259" key="10">
    <source>
        <dbReference type="PROSITE" id="PS50011"/>
    </source>
</evidence>
<dbReference type="GO" id="GO:0005829">
    <property type="term" value="C:cytosol"/>
    <property type="evidence" value="ECO:0007669"/>
    <property type="project" value="TreeGrafter"/>
</dbReference>
<keyword evidence="4 9" id="KW-0547">Nucleotide-binding</keyword>
<keyword evidence="6 9" id="KW-0067">ATP-binding</keyword>
<protein>
    <recommendedName>
        <fullName evidence="1">non-specific serine/threonine protein kinase</fullName>
        <ecNumber evidence="1">2.7.11.1</ecNumber>
    </recommendedName>
</protein>
<dbReference type="PROSITE" id="PS00107">
    <property type="entry name" value="PROTEIN_KINASE_ATP"/>
    <property type="match status" value="1"/>
</dbReference>
<accession>A0A8H5A328</accession>
<dbReference type="InterPro" id="IPR011009">
    <property type="entry name" value="Kinase-like_dom_sf"/>
</dbReference>
<proteinExistence type="predicted"/>
<dbReference type="InterPro" id="IPR017441">
    <property type="entry name" value="Protein_kinase_ATP_BS"/>
</dbReference>
<dbReference type="EMBL" id="JAAFOW010002151">
    <property type="protein sequence ID" value="KAF5257936.1"/>
    <property type="molecule type" value="Genomic_DNA"/>
</dbReference>
<evidence type="ECO:0000256" key="1">
    <source>
        <dbReference type="ARBA" id="ARBA00012513"/>
    </source>
</evidence>
<dbReference type="Pfam" id="PF00069">
    <property type="entry name" value="Pkinase"/>
    <property type="match status" value="1"/>
</dbReference>
<keyword evidence="2" id="KW-0723">Serine/threonine-protein kinase</keyword>
<dbReference type="GO" id="GO:0004674">
    <property type="term" value="F:protein serine/threonine kinase activity"/>
    <property type="evidence" value="ECO:0007669"/>
    <property type="project" value="UniProtKB-KW"/>
</dbReference>
<organism evidence="11 12">
    <name type="scientific">Fusarium oxysporum</name>
    <name type="common">Fusarium vascular wilt</name>
    <dbReference type="NCBI Taxonomy" id="5507"/>
    <lineage>
        <taxon>Eukaryota</taxon>
        <taxon>Fungi</taxon>
        <taxon>Dikarya</taxon>
        <taxon>Ascomycota</taxon>
        <taxon>Pezizomycotina</taxon>
        <taxon>Sordariomycetes</taxon>
        <taxon>Hypocreomycetidae</taxon>
        <taxon>Hypocreales</taxon>
        <taxon>Nectriaceae</taxon>
        <taxon>Fusarium</taxon>
        <taxon>Fusarium oxysporum species complex</taxon>
    </lineage>
</organism>
<reference evidence="11" key="1">
    <citation type="submission" date="2020-02" db="EMBL/GenBank/DDBJ databases">
        <title>Identification and distribution of gene clusters putatively required for synthesis of sphingolipid metabolism inhibitors in phylogenetically diverse species of the filamentous fungus Fusarium.</title>
        <authorList>
            <person name="Kim H.-S."/>
            <person name="Busman M."/>
            <person name="Brown D.W."/>
            <person name="Divon H."/>
            <person name="Uhlig S."/>
            <person name="Proctor R.H."/>
        </authorList>
    </citation>
    <scope>NUCLEOTIDE SEQUENCE [LARGE SCALE GENOMIC DNA]</scope>
    <source>
        <strain evidence="11">NRRL 39464</strain>
    </source>
</reference>
<evidence type="ECO:0000256" key="6">
    <source>
        <dbReference type="ARBA" id="ARBA00022840"/>
    </source>
</evidence>
<dbReference type="Proteomes" id="UP000558688">
    <property type="component" value="Unassembled WGS sequence"/>
</dbReference>
<keyword evidence="5" id="KW-0418">Kinase</keyword>
<dbReference type="PANTHER" id="PTHR24343">
    <property type="entry name" value="SERINE/THREONINE KINASE"/>
    <property type="match status" value="1"/>
</dbReference>
<evidence type="ECO:0000256" key="4">
    <source>
        <dbReference type="ARBA" id="ARBA00022741"/>
    </source>
</evidence>
<evidence type="ECO:0000313" key="12">
    <source>
        <dbReference type="Proteomes" id="UP000558688"/>
    </source>
</evidence>
<evidence type="ECO:0000313" key="11">
    <source>
        <dbReference type="EMBL" id="KAF5257936.1"/>
    </source>
</evidence>
<dbReference type="PANTHER" id="PTHR24343:SF558">
    <property type="entry name" value="PROTEIN KINASE DOMAIN-CONTAINING PROTEIN"/>
    <property type="match status" value="1"/>
</dbReference>
<comment type="caution">
    <text evidence="11">The sequence shown here is derived from an EMBL/GenBank/DDBJ whole genome shotgun (WGS) entry which is preliminary data.</text>
</comment>
<keyword evidence="3" id="KW-0808">Transferase</keyword>
<comment type="catalytic activity">
    <reaction evidence="7">
        <text>L-threonyl-[protein] + ATP = O-phospho-L-threonyl-[protein] + ADP + H(+)</text>
        <dbReference type="Rhea" id="RHEA:46608"/>
        <dbReference type="Rhea" id="RHEA-COMP:11060"/>
        <dbReference type="Rhea" id="RHEA-COMP:11605"/>
        <dbReference type="ChEBI" id="CHEBI:15378"/>
        <dbReference type="ChEBI" id="CHEBI:30013"/>
        <dbReference type="ChEBI" id="CHEBI:30616"/>
        <dbReference type="ChEBI" id="CHEBI:61977"/>
        <dbReference type="ChEBI" id="CHEBI:456216"/>
        <dbReference type="EC" id="2.7.11.1"/>
    </reaction>
</comment>
<gene>
    <name evidence="11" type="ORF">FOXYS1_11515</name>
</gene>
<feature type="domain" description="Protein kinase" evidence="10">
    <location>
        <begin position="23"/>
        <end position="255"/>
    </location>
</feature>
<name>A0A8H5A328_FUSOX</name>
<dbReference type="GO" id="GO:0005524">
    <property type="term" value="F:ATP binding"/>
    <property type="evidence" value="ECO:0007669"/>
    <property type="project" value="UniProtKB-UniRule"/>
</dbReference>
<feature type="binding site" evidence="9">
    <location>
        <position position="57"/>
    </location>
    <ligand>
        <name>ATP</name>
        <dbReference type="ChEBI" id="CHEBI:30616"/>
    </ligand>
</feature>
<dbReference type="EC" id="2.7.11.1" evidence="1"/>
<evidence type="ECO:0000256" key="7">
    <source>
        <dbReference type="ARBA" id="ARBA00047899"/>
    </source>
</evidence>
<comment type="catalytic activity">
    <reaction evidence="8">
        <text>L-seryl-[protein] + ATP = O-phospho-L-seryl-[protein] + ADP + H(+)</text>
        <dbReference type="Rhea" id="RHEA:17989"/>
        <dbReference type="Rhea" id="RHEA-COMP:9863"/>
        <dbReference type="Rhea" id="RHEA-COMP:11604"/>
        <dbReference type="ChEBI" id="CHEBI:15378"/>
        <dbReference type="ChEBI" id="CHEBI:29999"/>
        <dbReference type="ChEBI" id="CHEBI:30616"/>
        <dbReference type="ChEBI" id="CHEBI:83421"/>
        <dbReference type="ChEBI" id="CHEBI:456216"/>
        <dbReference type="EC" id="2.7.11.1"/>
    </reaction>
</comment>
<evidence type="ECO:0000256" key="2">
    <source>
        <dbReference type="ARBA" id="ARBA00022527"/>
    </source>
</evidence>
<dbReference type="Gene3D" id="1.10.510.10">
    <property type="entry name" value="Transferase(Phosphotransferase) domain 1"/>
    <property type="match status" value="1"/>
</dbReference>